<evidence type="ECO:0000256" key="2">
    <source>
        <dbReference type="ARBA" id="ARBA00022801"/>
    </source>
</evidence>
<sequence length="756" mass="79744">MKNLFTTSLPLLALGAAVAHAAAEQPQWQNVRLGGGGGFVPGIVFHPKTKGIAYARTDIGGLYRLNPSDDSWTAITDSITDQAGWHNWGIDAVALDPRDDDKVYAAFGLYTNDWDSRPGQIGRSADRGKTWTMADLPFKVGGNMPGRGMGERLAVDPANSDILFFGARSGHGLWKSTDAGASFRKVDAFTAVGTYAPQPGDATGLNSDLQGLAFVTFDSTSPKVGDGGATSRIFVGTADNRTASLYMSEDAGASWTALPDQPGRFFPHKGVFSAAEKALYISYADGTGPYDGTAGAVYRYDIAGKKFTDITPGIGGDAITFGFGGLSIDAQKPGVVVVASLNSWWPDAHIFRSTDSGATWSRLWEWANYPEMKMRYKQNVEKAPWIAPGFLDNDTKHLGWMIESLEIDPHDRDHWLYGTGLTLFGGHDLTKWDLQSWDAQDRLTISSLADGIEETSVQDVASVSGGSELLAATGDVGGFTFADASTLGQAPKVNWMGTSWTTNVGVDFAGVSKKDAVRIGNSAGTKQIAVSNDGGRDLGAARGRRYHRQRRDGCHVIVWSASSGGVIRSEGKEAFTKVASLPSGAIVASDKQNATVFYGASGSKFYVSKDAGASFGAATGDKLFGSATAVRDIAAHPNKAGDVWVSTDAGVFHSTDYGATFAATASSLKNTFQVALGMGGKDKKEDVWNVYAFGHGAAGARLYGSADGGKTWVDVQGSEQGFGTVDSGKLAGSGNVPGLVYVGTNGRGVFRSTVSL</sequence>
<feature type="chain" id="PRO_5045083135" evidence="7">
    <location>
        <begin position="24"/>
        <end position="756"/>
    </location>
</feature>
<organism evidence="8 9">
    <name type="scientific">Apiospora saccharicola</name>
    <dbReference type="NCBI Taxonomy" id="335842"/>
    <lineage>
        <taxon>Eukaryota</taxon>
        <taxon>Fungi</taxon>
        <taxon>Dikarya</taxon>
        <taxon>Ascomycota</taxon>
        <taxon>Pezizomycotina</taxon>
        <taxon>Sordariomycetes</taxon>
        <taxon>Xylariomycetidae</taxon>
        <taxon>Amphisphaeriales</taxon>
        <taxon>Apiosporaceae</taxon>
        <taxon>Apiospora</taxon>
    </lineage>
</organism>
<evidence type="ECO:0000256" key="1">
    <source>
        <dbReference type="ARBA" id="ARBA00022729"/>
    </source>
</evidence>
<keyword evidence="3" id="KW-0119">Carbohydrate metabolism</keyword>
<proteinExistence type="inferred from homology"/>
<dbReference type="SUPFAM" id="SSF110296">
    <property type="entry name" value="Oligoxyloglucan reducing end-specific cellobiohydrolase"/>
    <property type="match status" value="2"/>
</dbReference>
<name>A0ABR1UWC7_9PEZI</name>
<accession>A0ABR1UWC7</accession>
<dbReference type="PANTHER" id="PTHR43739">
    <property type="entry name" value="XYLOGLUCANASE (EUROFUNG)"/>
    <property type="match status" value="1"/>
</dbReference>
<evidence type="ECO:0000313" key="8">
    <source>
        <dbReference type="EMBL" id="KAK8063239.1"/>
    </source>
</evidence>
<dbReference type="Gene3D" id="2.130.10.10">
    <property type="entry name" value="YVTN repeat-like/Quinoprotein amine dehydrogenase"/>
    <property type="match status" value="2"/>
</dbReference>
<evidence type="ECO:0000256" key="7">
    <source>
        <dbReference type="SAM" id="SignalP"/>
    </source>
</evidence>
<keyword evidence="9" id="KW-1185">Reference proteome</keyword>
<gene>
    <name evidence="8" type="ORF">PG996_007891</name>
</gene>
<dbReference type="PANTHER" id="PTHR43739:SF2">
    <property type="entry name" value="OLIGOXYLOGLUCAN-REDUCING END-SPECIFIC XYLOGLUCANASE-RELATED"/>
    <property type="match status" value="1"/>
</dbReference>
<reference evidence="8 9" key="1">
    <citation type="submission" date="2023-01" db="EMBL/GenBank/DDBJ databases">
        <title>Analysis of 21 Apiospora genomes using comparative genomics revels a genus with tremendous synthesis potential of carbohydrate active enzymes and secondary metabolites.</title>
        <authorList>
            <person name="Sorensen T."/>
        </authorList>
    </citation>
    <scope>NUCLEOTIDE SEQUENCE [LARGE SCALE GENOMIC DNA]</scope>
    <source>
        <strain evidence="8 9">CBS 83171</strain>
    </source>
</reference>
<keyword evidence="4" id="KW-0326">Glycosidase</keyword>
<keyword evidence="5" id="KW-0624">Polysaccharide degradation</keyword>
<evidence type="ECO:0000256" key="5">
    <source>
        <dbReference type="ARBA" id="ARBA00023326"/>
    </source>
</evidence>
<dbReference type="InterPro" id="IPR015943">
    <property type="entry name" value="WD40/YVTN_repeat-like_dom_sf"/>
</dbReference>
<evidence type="ECO:0000313" key="9">
    <source>
        <dbReference type="Proteomes" id="UP001446871"/>
    </source>
</evidence>
<comment type="caution">
    <text evidence="8">The sequence shown here is derived from an EMBL/GenBank/DDBJ whole genome shotgun (WGS) entry which is preliminary data.</text>
</comment>
<dbReference type="EMBL" id="JAQQWM010000005">
    <property type="protein sequence ID" value="KAK8063239.1"/>
    <property type="molecule type" value="Genomic_DNA"/>
</dbReference>
<keyword evidence="2" id="KW-0378">Hydrolase</keyword>
<evidence type="ECO:0000256" key="3">
    <source>
        <dbReference type="ARBA" id="ARBA00023277"/>
    </source>
</evidence>
<protein>
    <submittedName>
        <fullName evidence="8">Xyloglucanase</fullName>
    </submittedName>
</protein>
<dbReference type="InterPro" id="IPR052025">
    <property type="entry name" value="Xyloglucanase_GH74"/>
</dbReference>
<comment type="similarity">
    <text evidence="6">Belongs to the glycosyl hydrolase 74 family.</text>
</comment>
<keyword evidence="1 7" id="KW-0732">Signal</keyword>
<feature type="signal peptide" evidence="7">
    <location>
        <begin position="1"/>
        <end position="23"/>
    </location>
</feature>
<evidence type="ECO:0000256" key="6">
    <source>
        <dbReference type="ARBA" id="ARBA00037986"/>
    </source>
</evidence>
<dbReference type="Proteomes" id="UP001446871">
    <property type="component" value="Unassembled WGS sequence"/>
</dbReference>
<evidence type="ECO:0000256" key="4">
    <source>
        <dbReference type="ARBA" id="ARBA00023295"/>
    </source>
</evidence>